<gene>
    <name evidence="2" type="ORF">I7I51_05224</name>
</gene>
<evidence type="ECO:0000256" key="1">
    <source>
        <dbReference type="SAM" id="MobiDB-lite"/>
    </source>
</evidence>
<protein>
    <submittedName>
        <fullName evidence="2">No significant blast hit</fullName>
    </submittedName>
</protein>
<name>A0A8A1M478_AJECA</name>
<proteinExistence type="predicted"/>
<feature type="compositionally biased region" description="Basic and acidic residues" evidence="1">
    <location>
        <begin position="1"/>
        <end position="10"/>
    </location>
</feature>
<sequence>MPNANDDMRRPSATSSGIKGTENRVQPKEIMEIHSQMLEMMEILKGMFAILETIETEDQEQYGPDLQASEKGDRDAARNISLLISPAKDFLLNNRVICICPGTHRATVCLFLTFSCAECHALVPF</sequence>
<dbReference type="EMBL" id="CP069110">
    <property type="protein sequence ID" value="QSS60425.1"/>
    <property type="molecule type" value="Genomic_DNA"/>
</dbReference>
<dbReference type="VEuPathDB" id="FungiDB:I7I51_05224"/>
<accession>A0A8A1M478</accession>
<evidence type="ECO:0000313" key="3">
    <source>
        <dbReference type="Proteomes" id="UP000663671"/>
    </source>
</evidence>
<organism evidence="2 3">
    <name type="scientific">Ajellomyces capsulatus</name>
    <name type="common">Darling's disease fungus</name>
    <name type="synonym">Histoplasma capsulatum</name>
    <dbReference type="NCBI Taxonomy" id="5037"/>
    <lineage>
        <taxon>Eukaryota</taxon>
        <taxon>Fungi</taxon>
        <taxon>Dikarya</taxon>
        <taxon>Ascomycota</taxon>
        <taxon>Pezizomycotina</taxon>
        <taxon>Eurotiomycetes</taxon>
        <taxon>Eurotiomycetidae</taxon>
        <taxon>Onygenales</taxon>
        <taxon>Ajellomycetaceae</taxon>
        <taxon>Histoplasma</taxon>
    </lineage>
</organism>
<dbReference type="AlphaFoldDB" id="A0A8A1M478"/>
<feature type="region of interest" description="Disordered" evidence="1">
    <location>
        <begin position="1"/>
        <end position="27"/>
    </location>
</feature>
<dbReference type="OrthoDB" id="4188089at2759"/>
<reference evidence="2" key="1">
    <citation type="submission" date="2021-01" db="EMBL/GenBank/DDBJ databases">
        <title>Chromosome-level genome assembly of a human fungal pathogen reveals clustering of transcriptionally co-regulated genes.</title>
        <authorList>
            <person name="Voorhies M."/>
            <person name="Cohen S."/>
            <person name="Shea T.P."/>
            <person name="Petrus S."/>
            <person name="Munoz J.F."/>
            <person name="Poplawski S."/>
            <person name="Goldman W.E."/>
            <person name="Michael T."/>
            <person name="Cuomo C.A."/>
            <person name="Sil A."/>
            <person name="Beyhan S."/>
        </authorList>
    </citation>
    <scope>NUCLEOTIDE SEQUENCE</scope>
    <source>
        <strain evidence="2">WU24</strain>
    </source>
</reference>
<dbReference type="Proteomes" id="UP000663671">
    <property type="component" value="Chromosome 4"/>
</dbReference>
<evidence type="ECO:0000313" key="2">
    <source>
        <dbReference type="EMBL" id="QSS60425.1"/>
    </source>
</evidence>